<dbReference type="Proteomes" id="UP000091967">
    <property type="component" value="Unassembled WGS sequence"/>
</dbReference>
<organism evidence="1 2">
    <name type="scientific">Fusarium poae</name>
    <dbReference type="NCBI Taxonomy" id="36050"/>
    <lineage>
        <taxon>Eukaryota</taxon>
        <taxon>Fungi</taxon>
        <taxon>Dikarya</taxon>
        <taxon>Ascomycota</taxon>
        <taxon>Pezizomycotina</taxon>
        <taxon>Sordariomycetes</taxon>
        <taxon>Hypocreomycetidae</taxon>
        <taxon>Hypocreales</taxon>
        <taxon>Nectriaceae</taxon>
        <taxon>Fusarium</taxon>
    </lineage>
</organism>
<evidence type="ECO:0000313" key="2">
    <source>
        <dbReference type="Proteomes" id="UP000091967"/>
    </source>
</evidence>
<comment type="caution">
    <text evidence="1">The sequence shown here is derived from an EMBL/GenBank/DDBJ whole genome shotgun (WGS) entry which is preliminary data.</text>
</comment>
<keyword evidence="2" id="KW-1185">Reference proteome</keyword>
<dbReference type="AlphaFoldDB" id="A0A1B8AGC4"/>
<protein>
    <submittedName>
        <fullName evidence="1">Uncharacterized protein</fullName>
    </submittedName>
</protein>
<reference evidence="1 2" key="1">
    <citation type="submission" date="2016-06" db="EMBL/GenBank/DDBJ databases">
        <title>Living apart together: crosstalk between the core and supernumerary genomes in a fungal plant pathogen.</title>
        <authorList>
            <person name="Vanheule A."/>
            <person name="Audenaert K."/>
            <person name="Warris S."/>
            <person name="Van De Geest H."/>
            <person name="Schijlen E."/>
            <person name="Hofte M."/>
            <person name="De Saeger S."/>
            <person name="Haesaert G."/>
            <person name="Waalwijk C."/>
            <person name="Van Der Lee T."/>
        </authorList>
    </citation>
    <scope>NUCLEOTIDE SEQUENCE [LARGE SCALE GENOMIC DNA]</scope>
    <source>
        <strain evidence="1 2">2516</strain>
    </source>
</reference>
<dbReference type="EMBL" id="LYXU01000004">
    <property type="protein sequence ID" value="OBS19551.1"/>
    <property type="molecule type" value="Genomic_DNA"/>
</dbReference>
<evidence type="ECO:0000313" key="1">
    <source>
        <dbReference type="EMBL" id="OBS19551.1"/>
    </source>
</evidence>
<sequence>MFATWLAWSTKLDNRLFITQHNNGIPPIMRPVERNDVRRLTNRNTILILDLASWTIAYIDNIISRNPKNIATKQGSKTLPPELWYMILSWAEDDFAEPGHKLVYPVEITSVQLDGETSEPAMVCNEIPQWWRFGAIRNRTELIYYENYLISPWHLQNSLAKRIVNDSYSRAKVWSVFSASGHQSP</sequence>
<accession>A0A1B8AGC4</accession>
<gene>
    <name evidence="1" type="ORF">FPOA_11277</name>
</gene>
<dbReference type="STRING" id="36050.A0A1B8AGC4"/>
<name>A0A1B8AGC4_FUSPO</name>
<proteinExistence type="predicted"/>